<dbReference type="InterPro" id="IPR016186">
    <property type="entry name" value="C-type_lectin-like/link_sf"/>
</dbReference>
<gene>
    <name evidence="2" type="ORF">MNOR_LOCUS15779</name>
</gene>
<dbReference type="Gene3D" id="3.10.100.10">
    <property type="entry name" value="Mannose-Binding Protein A, subunit A"/>
    <property type="match status" value="1"/>
</dbReference>
<evidence type="ECO:0000256" key="1">
    <source>
        <dbReference type="SAM" id="SignalP"/>
    </source>
</evidence>
<dbReference type="SUPFAM" id="SSF56436">
    <property type="entry name" value="C-type lectin-like"/>
    <property type="match status" value="1"/>
</dbReference>
<keyword evidence="3" id="KW-1185">Reference proteome</keyword>
<organism evidence="2 3">
    <name type="scientific">Meganyctiphanes norvegica</name>
    <name type="common">Northern krill</name>
    <name type="synonym">Thysanopoda norvegica</name>
    <dbReference type="NCBI Taxonomy" id="48144"/>
    <lineage>
        <taxon>Eukaryota</taxon>
        <taxon>Metazoa</taxon>
        <taxon>Ecdysozoa</taxon>
        <taxon>Arthropoda</taxon>
        <taxon>Crustacea</taxon>
        <taxon>Multicrustacea</taxon>
        <taxon>Malacostraca</taxon>
        <taxon>Eumalacostraca</taxon>
        <taxon>Eucarida</taxon>
        <taxon>Euphausiacea</taxon>
        <taxon>Euphausiidae</taxon>
        <taxon>Meganyctiphanes</taxon>
    </lineage>
</organism>
<dbReference type="CDD" id="cd00037">
    <property type="entry name" value="CLECT"/>
    <property type="match status" value="1"/>
</dbReference>
<evidence type="ECO:0008006" key="4">
    <source>
        <dbReference type="Google" id="ProtNLM"/>
    </source>
</evidence>
<evidence type="ECO:0000313" key="3">
    <source>
        <dbReference type="Proteomes" id="UP001497623"/>
    </source>
</evidence>
<evidence type="ECO:0000313" key="2">
    <source>
        <dbReference type="EMBL" id="CAL4096540.1"/>
    </source>
</evidence>
<dbReference type="EMBL" id="CAXKWB010010032">
    <property type="protein sequence ID" value="CAL4096540.1"/>
    <property type="molecule type" value="Genomic_DNA"/>
</dbReference>
<accession>A0AAV2QTE1</accession>
<name>A0AAV2QTE1_MEGNR</name>
<dbReference type="Proteomes" id="UP001497623">
    <property type="component" value="Unassembled WGS sequence"/>
</dbReference>
<proteinExistence type="predicted"/>
<dbReference type="InterPro" id="IPR016187">
    <property type="entry name" value="CTDL_fold"/>
</dbReference>
<comment type="caution">
    <text evidence="2">The sequence shown here is derived from an EMBL/GenBank/DDBJ whole genome shotgun (WGS) entry which is preliminary data.</text>
</comment>
<sequence length="222" mass="24536">MKVAAFSFLVAATVAVAASFDHVQANNDLSEDMTFRDEIEKQTLARADCSTGKTCRRSKGSCLSSLETCNGRVVDKGCGTNCTCCVEEQHIETKWSSLIIPSSGTSKMSWVDAWSRCQSLDAQPFVPRTLRDFEVIKSVRVALGCCLWLPASDLAQEGVLRWWDGQDAGGSAVLMWVNGQDLYWNTEEHDCVISGGSDSETTGVHMWDCRKQQYPMICLKNN</sequence>
<dbReference type="AlphaFoldDB" id="A0AAV2QTE1"/>
<protein>
    <recommendedName>
        <fullName evidence="4">C-type lectin domain-containing protein</fullName>
    </recommendedName>
</protein>
<feature type="signal peptide" evidence="1">
    <location>
        <begin position="1"/>
        <end position="25"/>
    </location>
</feature>
<reference evidence="2 3" key="1">
    <citation type="submission" date="2024-05" db="EMBL/GenBank/DDBJ databases">
        <authorList>
            <person name="Wallberg A."/>
        </authorList>
    </citation>
    <scope>NUCLEOTIDE SEQUENCE [LARGE SCALE GENOMIC DNA]</scope>
</reference>
<feature type="chain" id="PRO_5043875632" description="C-type lectin domain-containing protein" evidence="1">
    <location>
        <begin position="26"/>
        <end position="222"/>
    </location>
</feature>
<keyword evidence="1" id="KW-0732">Signal</keyword>